<organism evidence="3 4">
    <name type="scientific">Saccharopolyspora taberi</name>
    <dbReference type="NCBI Taxonomy" id="60895"/>
    <lineage>
        <taxon>Bacteria</taxon>
        <taxon>Bacillati</taxon>
        <taxon>Actinomycetota</taxon>
        <taxon>Actinomycetes</taxon>
        <taxon>Pseudonocardiales</taxon>
        <taxon>Pseudonocardiaceae</taxon>
        <taxon>Saccharopolyspora</taxon>
    </lineage>
</organism>
<feature type="chain" id="PRO_5045908408" evidence="2">
    <location>
        <begin position="28"/>
        <end position="175"/>
    </location>
</feature>
<accession>A0ABN3VD58</accession>
<feature type="signal peptide" evidence="2">
    <location>
        <begin position="1"/>
        <end position="27"/>
    </location>
</feature>
<keyword evidence="4" id="KW-1185">Reference proteome</keyword>
<feature type="compositionally biased region" description="Polar residues" evidence="1">
    <location>
        <begin position="164"/>
        <end position="175"/>
    </location>
</feature>
<evidence type="ECO:0000313" key="4">
    <source>
        <dbReference type="Proteomes" id="UP001500979"/>
    </source>
</evidence>
<dbReference type="EMBL" id="BAAAUX010000013">
    <property type="protein sequence ID" value="GAA2791423.1"/>
    <property type="molecule type" value="Genomic_DNA"/>
</dbReference>
<evidence type="ECO:0000256" key="1">
    <source>
        <dbReference type="SAM" id="MobiDB-lite"/>
    </source>
</evidence>
<name>A0ABN3VD58_9PSEU</name>
<protein>
    <submittedName>
        <fullName evidence="3">Uncharacterized protein</fullName>
    </submittedName>
</protein>
<feature type="region of interest" description="Disordered" evidence="1">
    <location>
        <begin position="154"/>
        <end position="175"/>
    </location>
</feature>
<keyword evidence="2" id="KW-0732">Signal</keyword>
<gene>
    <name evidence="3" type="ORF">GCM10010470_27800</name>
</gene>
<sequence length="175" mass="19014">MDKNTTRVAAVAAALIALLPLAGTASADDIQKDFYTNAPAFSASDARGTFTGQVDYRAPDFPMAWSFDIAPAVESIAVSPMDCTAGLVQPDPPYSDRHTGIPVTYLWHSTVRATPLERHTDLWGHCRFNVNVGGRPGVADLKFTFDYTIHNRPIGQQGAEQDPPFNSTLDIQYTA</sequence>
<dbReference type="Proteomes" id="UP001500979">
    <property type="component" value="Unassembled WGS sequence"/>
</dbReference>
<reference evidence="3 4" key="1">
    <citation type="journal article" date="2019" name="Int. J. Syst. Evol. Microbiol.">
        <title>The Global Catalogue of Microorganisms (GCM) 10K type strain sequencing project: providing services to taxonomists for standard genome sequencing and annotation.</title>
        <authorList>
            <consortium name="The Broad Institute Genomics Platform"/>
            <consortium name="The Broad Institute Genome Sequencing Center for Infectious Disease"/>
            <person name="Wu L."/>
            <person name="Ma J."/>
        </authorList>
    </citation>
    <scope>NUCLEOTIDE SEQUENCE [LARGE SCALE GENOMIC DNA]</scope>
    <source>
        <strain evidence="3 4">JCM 9383</strain>
    </source>
</reference>
<evidence type="ECO:0000313" key="3">
    <source>
        <dbReference type="EMBL" id="GAA2791423.1"/>
    </source>
</evidence>
<proteinExistence type="predicted"/>
<evidence type="ECO:0000256" key="2">
    <source>
        <dbReference type="SAM" id="SignalP"/>
    </source>
</evidence>
<comment type="caution">
    <text evidence="3">The sequence shown here is derived from an EMBL/GenBank/DDBJ whole genome shotgun (WGS) entry which is preliminary data.</text>
</comment>
<dbReference type="RefSeq" id="WP_344680061.1">
    <property type="nucleotide sequence ID" value="NZ_BAAAUX010000013.1"/>
</dbReference>